<dbReference type="PANTHER" id="PTHR43537:SF24">
    <property type="entry name" value="GLUCONATE OPERON TRANSCRIPTIONAL REPRESSOR"/>
    <property type="match status" value="1"/>
</dbReference>
<evidence type="ECO:0000256" key="2">
    <source>
        <dbReference type="ARBA" id="ARBA00023125"/>
    </source>
</evidence>
<dbReference type="InterPro" id="IPR011711">
    <property type="entry name" value="GntR_C"/>
</dbReference>
<keyword evidence="3" id="KW-0804">Transcription</keyword>
<evidence type="ECO:0000313" key="5">
    <source>
        <dbReference type="EMBL" id="TPG36552.1"/>
    </source>
</evidence>
<evidence type="ECO:0000313" key="6">
    <source>
        <dbReference type="Proteomes" id="UP000320095"/>
    </source>
</evidence>
<dbReference type="SMART" id="SM00345">
    <property type="entry name" value="HTH_GNTR"/>
    <property type="match status" value="1"/>
</dbReference>
<protein>
    <submittedName>
        <fullName evidence="5">FadR family transcriptional regulator</fullName>
    </submittedName>
</protein>
<organism evidence="5 6">
    <name type="scientific">Mycolicibacterium hodleri</name>
    <dbReference type="NCBI Taxonomy" id="49897"/>
    <lineage>
        <taxon>Bacteria</taxon>
        <taxon>Bacillati</taxon>
        <taxon>Actinomycetota</taxon>
        <taxon>Actinomycetes</taxon>
        <taxon>Mycobacteriales</taxon>
        <taxon>Mycobacteriaceae</taxon>
        <taxon>Mycolicibacterium</taxon>
    </lineage>
</organism>
<dbReference type="Pfam" id="PF00392">
    <property type="entry name" value="GntR"/>
    <property type="match status" value="1"/>
</dbReference>
<gene>
    <name evidence="5" type="ORF">EAH80_00860</name>
</gene>
<dbReference type="SMART" id="SM00895">
    <property type="entry name" value="FCD"/>
    <property type="match status" value="1"/>
</dbReference>
<dbReference type="GO" id="GO:0003700">
    <property type="term" value="F:DNA-binding transcription factor activity"/>
    <property type="evidence" value="ECO:0007669"/>
    <property type="project" value="InterPro"/>
</dbReference>
<dbReference type="Proteomes" id="UP000320095">
    <property type="component" value="Unassembled WGS sequence"/>
</dbReference>
<dbReference type="InterPro" id="IPR036390">
    <property type="entry name" value="WH_DNA-bd_sf"/>
</dbReference>
<dbReference type="InterPro" id="IPR008920">
    <property type="entry name" value="TF_FadR/GntR_C"/>
</dbReference>
<comment type="caution">
    <text evidence="5">The sequence shown here is derived from an EMBL/GenBank/DDBJ whole genome shotgun (WGS) entry which is preliminary data.</text>
</comment>
<dbReference type="Pfam" id="PF07729">
    <property type="entry name" value="FCD"/>
    <property type="match status" value="1"/>
</dbReference>
<reference evidence="5 6" key="1">
    <citation type="journal article" date="2019" name="Environ. Microbiol.">
        <title>Species interactions and distinct microbial communities in high Arctic permafrost affected cryosols are associated with the CH4 and CO2 gas fluxes.</title>
        <authorList>
            <person name="Altshuler I."/>
            <person name="Hamel J."/>
            <person name="Turney S."/>
            <person name="Magnuson E."/>
            <person name="Levesque R."/>
            <person name="Greer C."/>
            <person name="Whyte L.G."/>
        </authorList>
    </citation>
    <scope>NUCLEOTIDE SEQUENCE [LARGE SCALE GENOMIC DNA]</scope>
    <source>
        <strain evidence="5 6">S5.20</strain>
    </source>
</reference>
<name>A0A502EHP1_9MYCO</name>
<dbReference type="SUPFAM" id="SSF48008">
    <property type="entry name" value="GntR ligand-binding domain-like"/>
    <property type="match status" value="1"/>
</dbReference>
<dbReference type="PROSITE" id="PS50949">
    <property type="entry name" value="HTH_GNTR"/>
    <property type="match status" value="1"/>
</dbReference>
<evidence type="ECO:0000256" key="1">
    <source>
        <dbReference type="ARBA" id="ARBA00023015"/>
    </source>
</evidence>
<accession>A0A502EHP1</accession>
<proteinExistence type="predicted"/>
<dbReference type="Gene3D" id="1.10.10.10">
    <property type="entry name" value="Winged helix-like DNA-binding domain superfamily/Winged helix DNA-binding domain"/>
    <property type="match status" value="1"/>
</dbReference>
<dbReference type="Gene3D" id="1.20.120.530">
    <property type="entry name" value="GntR ligand-binding domain-like"/>
    <property type="match status" value="1"/>
</dbReference>
<dbReference type="InterPro" id="IPR000524">
    <property type="entry name" value="Tscrpt_reg_HTH_GntR"/>
</dbReference>
<keyword evidence="6" id="KW-1185">Reference proteome</keyword>
<dbReference type="GO" id="GO:0003677">
    <property type="term" value="F:DNA binding"/>
    <property type="evidence" value="ECO:0007669"/>
    <property type="project" value="UniProtKB-KW"/>
</dbReference>
<sequence length="238" mass="26405">MYLSERGAMTELTTRGTLGGQIARQIEHDIRINGWREGHLIGSEAELISQHGVGVAAVREAVRILEARGLARTRRGPGGGLLVTAPDRRLVTDAARRHLEHAGVDRAELFEVWLALEQVAVTKLATSIDIAGAQRLRAVLRKEDERQLAEAWEDLPNIHLEIAQLAGNRALELFIEVLTEMSLNQYGTHTNPRTMVRWLHARHVELVEAIIAGDAPMAALHLRRLTEQLASPDDMSIN</sequence>
<evidence type="ECO:0000256" key="3">
    <source>
        <dbReference type="ARBA" id="ARBA00023163"/>
    </source>
</evidence>
<feature type="domain" description="HTH gntR-type" evidence="4">
    <location>
        <begin position="16"/>
        <end position="86"/>
    </location>
</feature>
<keyword evidence="1" id="KW-0805">Transcription regulation</keyword>
<keyword evidence="2" id="KW-0238">DNA-binding</keyword>
<dbReference type="SUPFAM" id="SSF46785">
    <property type="entry name" value="Winged helix' DNA-binding domain"/>
    <property type="match status" value="1"/>
</dbReference>
<dbReference type="InterPro" id="IPR036388">
    <property type="entry name" value="WH-like_DNA-bd_sf"/>
</dbReference>
<evidence type="ECO:0000259" key="4">
    <source>
        <dbReference type="PROSITE" id="PS50949"/>
    </source>
</evidence>
<dbReference type="AlphaFoldDB" id="A0A502EHP1"/>
<dbReference type="EMBL" id="RCZG01000001">
    <property type="protein sequence ID" value="TPG36552.1"/>
    <property type="molecule type" value="Genomic_DNA"/>
</dbReference>
<dbReference type="PANTHER" id="PTHR43537">
    <property type="entry name" value="TRANSCRIPTIONAL REGULATOR, GNTR FAMILY"/>
    <property type="match status" value="1"/>
</dbReference>